<dbReference type="Gene3D" id="3.80.10.10">
    <property type="entry name" value="Ribonuclease Inhibitor"/>
    <property type="match status" value="1"/>
</dbReference>
<organism evidence="1 2">
    <name type="scientific">Galendromus occidentalis</name>
    <name type="common">western predatory mite</name>
    <dbReference type="NCBI Taxonomy" id="34638"/>
    <lineage>
        <taxon>Eukaryota</taxon>
        <taxon>Metazoa</taxon>
        <taxon>Ecdysozoa</taxon>
        <taxon>Arthropoda</taxon>
        <taxon>Chelicerata</taxon>
        <taxon>Arachnida</taxon>
        <taxon>Acari</taxon>
        <taxon>Parasitiformes</taxon>
        <taxon>Mesostigmata</taxon>
        <taxon>Gamasina</taxon>
        <taxon>Phytoseioidea</taxon>
        <taxon>Phytoseiidae</taxon>
        <taxon>Typhlodrominae</taxon>
        <taxon>Galendromus</taxon>
    </lineage>
</organism>
<reference evidence="2" key="1">
    <citation type="submission" date="2025-08" db="UniProtKB">
        <authorList>
            <consortium name="RefSeq"/>
        </authorList>
    </citation>
    <scope>IDENTIFICATION</scope>
</reference>
<accession>A0AAJ7SFD5</accession>
<evidence type="ECO:0000313" key="2">
    <source>
        <dbReference type="RefSeq" id="XP_028967716.1"/>
    </source>
</evidence>
<dbReference type="InterPro" id="IPR032675">
    <property type="entry name" value="LRR_dom_sf"/>
</dbReference>
<dbReference type="AlphaFoldDB" id="A0AAJ7SFD5"/>
<name>A0AAJ7SFD5_9ACAR</name>
<dbReference type="GeneID" id="108864453"/>
<dbReference type="RefSeq" id="XP_028967716.1">
    <property type="nucleotide sequence ID" value="XM_029111883.1"/>
</dbReference>
<keyword evidence="1" id="KW-1185">Reference proteome</keyword>
<gene>
    <name evidence="2" type="primary">LOC108864453</name>
</gene>
<proteinExistence type="predicted"/>
<dbReference type="KEGG" id="goe:108864453"/>
<dbReference type="Proteomes" id="UP000694867">
    <property type="component" value="Unplaced"/>
</dbReference>
<evidence type="ECO:0000313" key="1">
    <source>
        <dbReference type="Proteomes" id="UP000694867"/>
    </source>
</evidence>
<sequence>MLENAIWKCIKTNGSISIYQVAKRMWTKLNKVNRQQLENLPPGLLQDLLEACMAVTPPDEMVRYSQIACILKTTQLDRLSLWNFHTTARDFSWMMRKTRGRLKELEVDRVSVHGRTPEIVARALHSVDRLIEANCVSLTRVTLGVHLNDLLILSALRRLEQLTLNFRCAYQLNEIIVKNRNRDYIWPRLRIFRYGDLYSAPTLRFICHLLEKCPLLNYLASDVSEALIRLHETEFLNDGISKKYKCLEKVSLGCLVYGSEQGETRFRVASMISVQIAIDVFPNLSELDIILDNHDCIAILNQFVHLARLRIKWIARYDLGDYSRSLQMILFEIGCQLHELCLHGFNGIDIQEISSLCPHLDSLGIIECASLNHSGFKFNPFEKLKRFRFVPPTHYTAERADGDFLTLINGSEDLEQFIVEFLRTGEDLMKLVCEVLLVNSLKRVFMAGLHFRFTPTDGLREAVEKLVSACEQLRFLTVGHVGIMDFLRLRFPRIKTQYELLYVGL</sequence>
<protein>
    <submittedName>
        <fullName evidence="2">Uncharacterized protein LOC108864453</fullName>
    </submittedName>
</protein>